<dbReference type="PANTHER" id="PTHR30461:SF23">
    <property type="entry name" value="DNA RECOMBINASE-RELATED"/>
    <property type="match status" value="1"/>
</dbReference>
<dbReference type="PANTHER" id="PTHR30461">
    <property type="entry name" value="DNA-INVERTASE FROM LAMBDOID PROPHAGE"/>
    <property type="match status" value="1"/>
</dbReference>
<protein>
    <recommendedName>
        <fullName evidence="2">Resolvase/invertase-type recombinase catalytic domain-containing protein</fullName>
    </recommendedName>
</protein>
<feature type="region of interest" description="Disordered" evidence="1">
    <location>
        <begin position="163"/>
        <end position="186"/>
    </location>
</feature>
<dbReference type="EMBL" id="BAAARJ010000009">
    <property type="protein sequence ID" value="GAA2614435.1"/>
    <property type="molecule type" value="Genomic_DNA"/>
</dbReference>
<dbReference type="SUPFAM" id="SSF53041">
    <property type="entry name" value="Resolvase-like"/>
    <property type="match status" value="1"/>
</dbReference>
<evidence type="ECO:0000313" key="3">
    <source>
        <dbReference type="EMBL" id="GAA2614435.1"/>
    </source>
</evidence>
<dbReference type="SMART" id="SM00857">
    <property type="entry name" value="Resolvase"/>
    <property type="match status" value="1"/>
</dbReference>
<dbReference type="RefSeq" id="WP_425575990.1">
    <property type="nucleotide sequence ID" value="NZ_BAAARJ010000009.1"/>
</dbReference>
<dbReference type="Pfam" id="PF00239">
    <property type="entry name" value="Resolvase"/>
    <property type="match status" value="1"/>
</dbReference>
<dbReference type="Proteomes" id="UP001501447">
    <property type="component" value="Unassembled WGS sequence"/>
</dbReference>
<feature type="domain" description="Resolvase/invertase-type recombinase catalytic" evidence="2">
    <location>
        <begin position="20"/>
        <end position="169"/>
    </location>
</feature>
<gene>
    <name evidence="3" type="ORF">GCM10009863_30170</name>
</gene>
<dbReference type="InterPro" id="IPR036162">
    <property type="entry name" value="Resolvase-like_N_sf"/>
</dbReference>
<evidence type="ECO:0000259" key="2">
    <source>
        <dbReference type="PROSITE" id="PS51736"/>
    </source>
</evidence>
<reference evidence="4" key="1">
    <citation type="journal article" date="2019" name="Int. J. Syst. Evol. Microbiol.">
        <title>The Global Catalogue of Microorganisms (GCM) 10K type strain sequencing project: providing services to taxonomists for standard genome sequencing and annotation.</title>
        <authorList>
            <consortium name="The Broad Institute Genomics Platform"/>
            <consortium name="The Broad Institute Genome Sequencing Center for Infectious Disease"/>
            <person name="Wu L."/>
            <person name="Ma J."/>
        </authorList>
    </citation>
    <scope>NUCLEOTIDE SEQUENCE [LARGE SCALE GENOMIC DNA]</scope>
    <source>
        <strain evidence="4">JCM 16373</strain>
    </source>
</reference>
<evidence type="ECO:0000313" key="4">
    <source>
        <dbReference type="Proteomes" id="UP001501447"/>
    </source>
</evidence>
<evidence type="ECO:0000256" key="1">
    <source>
        <dbReference type="SAM" id="MobiDB-lite"/>
    </source>
</evidence>
<dbReference type="InterPro" id="IPR006119">
    <property type="entry name" value="Resolv_N"/>
</dbReference>
<proteinExistence type="predicted"/>
<sequence length="217" mass="23318">MWCDHRAGPVLSPPSRGKRCGLPCTSVSPPTKITSPYSLAAQEAKLTAYIQSQPGWEAIGEPFRDEASGATTERPGLQRALAAAEAGRFDVLLVYRVDRLSRSLRGLVEILDRLDTGDTAFRSATEPFDTSTRVGRTPVQMLGVFAQFERETIIDVDSSAAAGTASVAPPPSHPYPSDFGPTGNEALHGPVASSVSSRRILRGAFRAHLIWRVCGSR</sequence>
<dbReference type="Gene3D" id="3.40.50.1390">
    <property type="entry name" value="Resolvase, N-terminal catalytic domain"/>
    <property type="match status" value="1"/>
</dbReference>
<name>A0ABP6CCN0_9ACTN</name>
<comment type="caution">
    <text evidence="3">The sequence shown here is derived from an EMBL/GenBank/DDBJ whole genome shotgun (WGS) entry which is preliminary data.</text>
</comment>
<accession>A0ABP6CCN0</accession>
<dbReference type="PROSITE" id="PS51736">
    <property type="entry name" value="RECOMBINASES_3"/>
    <property type="match status" value="1"/>
</dbReference>
<organism evidence="3 4">
    <name type="scientific">Streptomyces axinellae</name>
    <dbReference type="NCBI Taxonomy" id="552788"/>
    <lineage>
        <taxon>Bacteria</taxon>
        <taxon>Bacillati</taxon>
        <taxon>Actinomycetota</taxon>
        <taxon>Actinomycetes</taxon>
        <taxon>Kitasatosporales</taxon>
        <taxon>Streptomycetaceae</taxon>
        <taxon>Streptomyces</taxon>
    </lineage>
</organism>
<dbReference type="CDD" id="cd03768">
    <property type="entry name" value="SR_ResInv"/>
    <property type="match status" value="1"/>
</dbReference>
<dbReference type="InterPro" id="IPR050639">
    <property type="entry name" value="SSR_resolvase"/>
</dbReference>
<keyword evidence="4" id="KW-1185">Reference proteome</keyword>